<evidence type="ECO:0000313" key="4">
    <source>
        <dbReference type="EMBL" id="GAQ92160.1"/>
    </source>
</evidence>
<dbReference type="InterPro" id="IPR000884">
    <property type="entry name" value="TSP1_rpt"/>
</dbReference>
<reference evidence="4 5" key="1">
    <citation type="journal article" date="2014" name="Nat. Commun.">
        <title>Klebsormidium flaccidum genome reveals primary factors for plant terrestrial adaptation.</title>
        <authorList>
            <person name="Hori K."/>
            <person name="Maruyama F."/>
            <person name="Fujisawa T."/>
            <person name="Togashi T."/>
            <person name="Yamamoto N."/>
            <person name="Seo M."/>
            <person name="Sato S."/>
            <person name="Yamada T."/>
            <person name="Mori H."/>
            <person name="Tajima N."/>
            <person name="Moriyama T."/>
            <person name="Ikeuchi M."/>
            <person name="Watanabe M."/>
            <person name="Wada H."/>
            <person name="Kobayashi K."/>
            <person name="Saito M."/>
            <person name="Masuda T."/>
            <person name="Sasaki-Sekimoto Y."/>
            <person name="Mashiguchi K."/>
            <person name="Awai K."/>
            <person name="Shimojima M."/>
            <person name="Masuda S."/>
            <person name="Iwai M."/>
            <person name="Nobusawa T."/>
            <person name="Narise T."/>
            <person name="Kondo S."/>
            <person name="Saito H."/>
            <person name="Sato R."/>
            <person name="Murakawa M."/>
            <person name="Ihara Y."/>
            <person name="Oshima-Yamada Y."/>
            <person name="Ohtaka K."/>
            <person name="Satoh M."/>
            <person name="Sonobe K."/>
            <person name="Ishii M."/>
            <person name="Ohtani R."/>
            <person name="Kanamori-Sato M."/>
            <person name="Honoki R."/>
            <person name="Miyazaki D."/>
            <person name="Mochizuki H."/>
            <person name="Umetsu J."/>
            <person name="Higashi K."/>
            <person name="Shibata D."/>
            <person name="Kamiya Y."/>
            <person name="Sato N."/>
            <person name="Nakamura Y."/>
            <person name="Tabata S."/>
            <person name="Ida S."/>
            <person name="Kurokawa K."/>
            <person name="Ohta H."/>
        </authorList>
    </citation>
    <scope>NUCLEOTIDE SEQUENCE [LARGE SCALE GENOMIC DNA]</scope>
    <source>
        <strain evidence="4 5">NIES-2285</strain>
    </source>
</reference>
<dbReference type="AlphaFoldDB" id="A0A1Y1IMQ2"/>
<feature type="domain" description="LamG-like jellyroll fold" evidence="3">
    <location>
        <begin position="324"/>
        <end position="457"/>
    </location>
</feature>
<evidence type="ECO:0000259" key="3">
    <source>
        <dbReference type="SMART" id="SM00560"/>
    </source>
</evidence>
<keyword evidence="1" id="KW-0732">Signal</keyword>
<name>A0A1Y1IMQ2_KLENI</name>
<dbReference type="Pfam" id="PF00090">
    <property type="entry name" value="TSP_1"/>
    <property type="match status" value="1"/>
</dbReference>
<dbReference type="InterPro" id="IPR013320">
    <property type="entry name" value="ConA-like_dom_sf"/>
</dbReference>
<organism evidence="4 5">
    <name type="scientific">Klebsormidium nitens</name>
    <name type="common">Green alga</name>
    <name type="synonym">Ulothrix nitens</name>
    <dbReference type="NCBI Taxonomy" id="105231"/>
    <lineage>
        <taxon>Eukaryota</taxon>
        <taxon>Viridiplantae</taxon>
        <taxon>Streptophyta</taxon>
        <taxon>Klebsormidiophyceae</taxon>
        <taxon>Klebsormidiales</taxon>
        <taxon>Klebsormidiaceae</taxon>
        <taxon>Klebsormidium</taxon>
    </lineage>
</organism>
<dbReference type="Gene3D" id="2.60.120.200">
    <property type="match status" value="1"/>
</dbReference>
<dbReference type="OrthoDB" id="10257656at2759"/>
<evidence type="ECO:0000256" key="2">
    <source>
        <dbReference type="ARBA" id="ARBA00023157"/>
    </source>
</evidence>
<dbReference type="SMART" id="SM00209">
    <property type="entry name" value="TSP1"/>
    <property type="match status" value="1"/>
</dbReference>
<evidence type="ECO:0000313" key="5">
    <source>
        <dbReference type="Proteomes" id="UP000054558"/>
    </source>
</evidence>
<dbReference type="Pfam" id="PF13385">
    <property type="entry name" value="Laminin_G_3"/>
    <property type="match status" value="1"/>
</dbReference>
<dbReference type="InterPro" id="IPR006558">
    <property type="entry name" value="LamG-like"/>
</dbReference>
<dbReference type="Gene3D" id="2.20.100.10">
    <property type="entry name" value="Thrombospondin type-1 (TSP1) repeat"/>
    <property type="match status" value="1"/>
</dbReference>
<accession>A0A1Y1IMQ2</accession>
<dbReference type="SUPFAM" id="SSF82895">
    <property type="entry name" value="TSP-1 type 1 repeat"/>
    <property type="match status" value="1"/>
</dbReference>
<protein>
    <recommendedName>
        <fullName evidence="3">LamG-like jellyroll fold domain-containing protein</fullName>
    </recommendedName>
</protein>
<evidence type="ECO:0000256" key="1">
    <source>
        <dbReference type="ARBA" id="ARBA00022729"/>
    </source>
</evidence>
<keyword evidence="5" id="KW-1185">Reference proteome</keyword>
<dbReference type="SMART" id="SM00560">
    <property type="entry name" value="LamGL"/>
    <property type="match status" value="1"/>
</dbReference>
<dbReference type="PROSITE" id="PS50092">
    <property type="entry name" value="TSP1"/>
    <property type="match status" value="1"/>
</dbReference>
<dbReference type="EMBL" id="DF237884">
    <property type="protein sequence ID" value="GAQ92160.1"/>
    <property type="molecule type" value="Genomic_DNA"/>
</dbReference>
<dbReference type="Proteomes" id="UP000054558">
    <property type="component" value="Unassembled WGS sequence"/>
</dbReference>
<dbReference type="InterPro" id="IPR036383">
    <property type="entry name" value="TSP1_rpt_sf"/>
</dbReference>
<proteinExistence type="predicted"/>
<sequence>MVADERERADTAFEDLLDDILTKLCDRIREKTDNLAFRKYGIRPAADWERWHNAHDHFENGSVPAIQQAPEVAQDGADLAKKNADLAVKVANISQKLANGSEGADLAASHARDAVREKDEAAKVANFANVAAARGDHRGAANAALTALDHAQNAGQYAQLAANAAGNAGTPQLVVETTMTKAHDLHEHAEGRKSGVLEALRRYLARIRIACLVLWLTGVIPTSHKAAPAVVVPVPVATSVDCSLGPWSDWGDCTPDGTRSRTRVATVQPANGGQACGALIDTQPCTYIAPFDDIPFVTTAAGMVGGKLGPGLTWKQAVGAQGANGFTTSLWFSAPDVVTQQQLLNGWRTAAGADVGPFTWQLVIRDKKVQFGGSTVNYKEAATAGTLSPGRWNHVAMVFDGVNTVTLYLNGVKSATSWTNTLYNDAHILLGVLGGGGQVFTGQMKNFAIFAGALSDAACNSLYIHATELTFLSDAKKVLLRYDTAQGFVYS</sequence>
<keyword evidence="2" id="KW-1015">Disulfide bond</keyword>
<gene>
    <name evidence="4" type="ORF">KFL_009350060</name>
</gene>
<dbReference type="SUPFAM" id="SSF49899">
    <property type="entry name" value="Concanavalin A-like lectins/glucanases"/>
    <property type="match status" value="1"/>
</dbReference>